<comment type="caution">
    <text evidence="1">The sequence shown here is derived from an EMBL/GenBank/DDBJ whole genome shotgun (WGS) entry which is preliminary data.</text>
</comment>
<feature type="non-terminal residue" evidence="1">
    <location>
        <position position="1"/>
    </location>
</feature>
<evidence type="ECO:0000313" key="2">
    <source>
        <dbReference type="Proteomes" id="UP000824120"/>
    </source>
</evidence>
<evidence type="ECO:0000313" key="1">
    <source>
        <dbReference type="EMBL" id="KAG5577177.1"/>
    </source>
</evidence>
<dbReference type="EMBL" id="JACXVP010000011">
    <property type="protein sequence ID" value="KAG5577177.1"/>
    <property type="molecule type" value="Genomic_DNA"/>
</dbReference>
<keyword evidence="2" id="KW-1185">Reference proteome</keyword>
<dbReference type="Proteomes" id="UP000824120">
    <property type="component" value="Chromosome 11"/>
</dbReference>
<reference evidence="1 2" key="1">
    <citation type="submission" date="2020-09" db="EMBL/GenBank/DDBJ databases">
        <title>De no assembly of potato wild relative species, Solanum commersonii.</title>
        <authorList>
            <person name="Cho K."/>
        </authorList>
    </citation>
    <scope>NUCLEOTIDE SEQUENCE [LARGE SCALE GENOMIC DNA]</scope>
    <source>
        <strain evidence="1">LZ3.2</strain>
        <tissue evidence="1">Leaf</tissue>
    </source>
</reference>
<dbReference type="OrthoDB" id="1935089at2759"/>
<proteinExistence type="predicted"/>
<dbReference type="AlphaFoldDB" id="A0A9J5WMN6"/>
<organism evidence="1 2">
    <name type="scientific">Solanum commersonii</name>
    <name type="common">Commerson's wild potato</name>
    <name type="synonym">Commerson's nightshade</name>
    <dbReference type="NCBI Taxonomy" id="4109"/>
    <lineage>
        <taxon>Eukaryota</taxon>
        <taxon>Viridiplantae</taxon>
        <taxon>Streptophyta</taxon>
        <taxon>Embryophyta</taxon>
        <taxon>Tracheophyta</taxon>
        <taxon>Spermatophyta</taxon>
        <taxon>Magnoliopsida</taxon>
        <taxon>eudicotyledons</taxon>
        <taxon>Gunneridae</taxon>
        <taxon>Pentapetalae</taxon>
        <taxon>asterids</taxon>
        <taxon>lamiids</taxon>
        <taxon>Solanales</taxon>
        <taxon>Solanaceae</taxon>
        <taxon>Solanoideae</taxon>
        <taxon>Solaneae</taxon>
        <taxon>Solanum</taxon>
    </lineage>
</organism>
<sequence length="145" mass="16814">MEYEGCLKNEKVAWRQRSRALWLKEGDRNTKFFHQTANAHKRYNHIDQLEVQGETITEPDRIKEEIISFYKKMYIEPEGWRPSVVHVLTFEESAVTSTSPVVVPPFQTYHRRPHPTLVSDDSCHALDPAPTTDLPPCSQPIALQK</sequence>
<protein>
    <submittedName>
        <fullName evidence="1">Uncharacterized protein</fullName>
    </submittedName>
</protein>
<gene>
    <name evidence="1" type="ORF">H5410_057311</name>
</gene>
<accession>A0A9J5WMN6</accession>
<name>A0A9J5WMN6_SOLCO</name>